<dbReference type="EMBL" id="CP000575">
    <property type="protein sequence ID" value="ABN70102.1"/>
    <property type="molecule type" value="Genomic_DNA"/>
</dbReference>
<dbReference type="InterPro" id="IPR021985">
    <property type="entry name" value="RNA_pol_Rpo13"/>
</dbReference>
<accession>A3DN92</accession>
<feature type="domain" description="RNA polymerase Rpo13 subunit HTH" evidence="2">
    <location>
        <begin position="11"/>
        <end position="54"/>
    </location>
</feature>
<name>A3DN92_STAMF</name>
<protein>
    <recommendedName>
        <fullName evidence="2">RNA polymerase Rpo13 subunit HTH domain-containing protein</fullName>
    </recommendedName>
</protein>
<dbReference type="STRING" id="399550.Smar_1004"/>
<evidence type="ECO:0000259" key="2">
    <source>
        <dbReference type="Pfam" id="PF12136"/>
    </source>
</evidence>
<reference evidence="3 4" key="2">
    <citation type="journal article" date="2009" name="Stand. Genomic Sci.">
        <title>Complete genome sequence of Staphylothermus marinus Stetter and Fiala 1986 type strain F1.</title>
        <authorList>
            <person name="Anderson I.J."/>
            <person name="Sun H."/>
            <person name="Lapidus A."/>
            <person name="Copeland A."/>
            <person name="Glavina Del Rio T."/>
            <person name="Tice H."/>
            <person name="Dalin E."/>
            <person name="Lucas S."/>
            <person name="Barry K."/>
            <person name="Land M."/>
            <person name="Richardson P."/>
            <person name="Huber H."/>
            <person name="Kyrpides N.C."/>
        </authorList>
    </citation>
    <scope>NUCLEOTIDE SEQUENCE [LARGE SCALE GENOMIC DNA]</scope>
    <source>
        <strain evidence="4">ATCC 43588 / DSM 3639 / JCM 9404 / F1</strain>
    </source>
</reference>
<dbReference type="Pfam" id="PF12136">
    <property type="entry name" value="RNA_pol_Rpo13"/>
    <property type="match status" value="1"/>
</dbReference>
<dbReference type="KEGG" id="smr:Smar_1004"/>
<dbReference type="eggNOG" id="arCOG05938">
    <property type="taxonomic scope" value="Archaea"/>
</dbReference>
<organism evidence="3 4">
    <name type="scientific">Staphylothermus marinus (strain ATCC 43588 / DSM 3639 / JCM 9404 / F1)</name>
    <dbReference type="NCBI Taxonomy" id="399550"/>
    <lineage>
        <taxon>Archaea</taxon>
        <taxon>Thermoproteota</taxon>
        <taxon>Thermoprotei</taxon>
        <taxon>Desulfurococcales</taxon>
        <taxon>Desulfurococcaceae</taxon>
        <taxon>Staphylothermus</taxon>
    </lineage>
</organism>
<dbReference type="RefSeq" id="WP_011839293.1">
    <property type="nucleotide sequence ID" value="NC_009033.1"/>
</dbReference>
<dbReference type="OrthoDB" id="383160at2157"/>
<dbReference type="Proteomes" id="UP000000254">
    <property type="component" value="Chromosome"/>
</dbReference>
<dbReference type="GeneID" id="4907985"/>
<proteinExistence type="predicted"/>
<sequence>MILEEISETLEEEYMEEEEEETEEKTPPRLVRINYLEKFIKTTILWEKFVRGETSLRELEKGFAKTIHHKKTAKKKASKTKSTKTKKKSVK</sequence>
<dbReference type="AlphaFoldDB" id="A3DN92"/>
<dbReference type="HOGENOM" id="CLU_2505105_0_0_2"/>
<feature type="compositionally biased region" description="Acidic residues" evidence="1">
    <location>
        <begin position="1"/>
        <end position="23"/>
    </location>
</feature>
<evidence type="ECO:0000256" key="1">
    <source>
        <dbReference type="SAM" id="MobiDB-lite"/>
    </source>
</evidence>
<evidence type="ECO:0000313" key="4">
    <source>
        <dbReference type="Proteomes" id="UP000000254"/>
    </source>
</evidence>
<feature type="region of interest" description="Disordered" evidence="1">
    <location>
        <begin position="67"/>
        <end position="91"/>
    </location>
</feature>
<evidence type="ECO:0000313" key="3">
    <source>
        <dbReference type="EMBL" id="ABN70102.1"/>
    </source>
</evidence>
<keyword evidence="4" id="KW-1185">Reference proteome</keyword>
<feature type="region of interest" description="Disordered" evidence="1">
    <location>
        <begin position="1"/>
        <end position="27"/>
    </location>
</feature>
<reference evidence="4" key="1">
    <citation type="journal article" date="2009" name="BMC Genomics">
        <title>The complete genome sequence of Staphylothermus marinus reveals differences in sulfur metabolism among heterotrophic Crenarchaeota.</title>
        <authorList>
            <person name="Anderson I.J."/>
            <person name="Dharmarajan L."/>
            <person name="Rodriguez J."/>
            <person name="Hooper S."/>
            <person name="Porat I."/>
            <person name="Ulrich L.E."/>
            <person name="Elkins J.G."/>
            <person name="Mavromatis K."/>
            <person name="Sun H."/>
            <person name="Land M."/>
            <person name="Lapidus A."/>
            <person name="Lucas S."/>
            <person name="Barry K."/>
            <person name="Huber H."/>
            <person name="Zhulin I.B."/>
            <person name="Whitman W.B."/>
            <person name="Mukhopadhyay B."/>
            <person name="Woese C."/>
            <person name="Bristow J."/>
            <person name="Kyrpides N."/>
        </authorList>
    </citation>
    <scope>NUCLEOTIDE SEQUENCE [LARGE SCALE GENOMIC DNA]</scope>
    <source>
        <strain evidence="4">ATCC 43588 / DSM 3639 / JCM 9404 / F1</strain>
    </source>
</reference>
<gene>
    <name evidence="3" type="ordered locus">Smar_1004</name>
</gene>